<evidence type="ECO:0000313" key="18">
    <source>
        <dbReference type="EMBL" id="ROR29588.1"/>
    </source>
</evidence>
<dbReference type="GO" id="GO:0006189">
    <property type="term" value="P:'de novo' IMP biosynthetic process"/>
    <property type="evidence" value="ECO:0007669"/>
    <property type="project" value="UniProtKB-UniRule"/>
</dbReference>
<gene>
    <name evidence="15" type="primary">purD</name>
    <name evidence="18" type="ORF">EDC57_2259</name>
</gene>
<dbReference type="InterPro" id="IPR020560">
    <property type="entry name" value="PRibGlycinamide_synth_C-dom"/>
</dbReference>
<dbReference type="NCBIfam" id="TIGR00877">
    <property type="entry name" value="purD"/>
    <property type="match status" value="1"/>
</dbReference>
<comment type="similarity">
    <text evidence="12 15">Belongs to the GARS family.</text>
</comment>
<dbReference type="EMBL" id="RJVI01000003">
    <property type="protein sequence ID" value="ROR29588.1"/>
    <property type="molecule type" value="Genomic_DNA"/>
</dbReference>
<dbReference type="Gene3D" id="3.30.470.20">
    <property type="entry name" value="ATP-grasp fold, B domain"/>
    <property type="match status" value="1"/>
</dbReference>
<evidence type="ECO:0000256" key="13">
    <source>
        <dbReference type="ARBA" id="ARBA00042242"/>
    </source>
</evidence>
<dbReference type="EC" id="6.3.4.13" evidence="4 15"/>
<dbReference type="InterPro" id="IPR020561">
    <property type="entry name" value="PRibGlycinamid_synth_ATP-grasp"/>
</dbReference>
<evidence type="ECO:0000256" key="12">
    <source>
        <dbReference type="ARBA" id="ARBA00038345"/>
    </source>
</evidence>
<dbReference type="SUPFAM" id="SSF52440">
    <property type="entry name" value="PreATP-grasp domain"/>
    <property type="match status" value="1"/>
</dbReference>
<comment type="caution">
    <text evidence="18">The sequence shown here is derived from an EMBL/GenBank/DDBJ whole genome shotgun (WGS) entry which is preliminary data.</text>
</comment>
<dbReference type="InterPro" id="IPR011054">
    <property type="entry name" value="Rudment_hybrid_motif"/>
</dbReference>
<dbReference type="FunFam" id="3.90.600.10:FF:000001">
    <property type="entry name" value="Trifunctional purine biosynthetic protein adenosine-3"/>
    <property type="match status" value="1"/>
</dbReference>
<feature type="domain" description="ATP-grasp" evidence="17">
    <location>
        <begin position="113"/>
        <end position="319"/>
    </location>
</feature>
<dbReference type="Pfam" id="PF02843">
    <property type="entry name" value="GARS_C"/>
    <property type="match status" value="1"/>
</dbReference>
<keyword evidence="9 16" id="KW-0067">ATP-binding</keyword>
<dbReference type="SUPFAM" id="SSF56059">
    <property type="entry name" value="Glutathione synthetase ATP-binding domain-like"/>
    <property type="match status" value="1"/>
</dbReference>
<dbReference type="InterPro" id="IPR016185">
    <property type="entry name" value="PreATP-grasp_dom_sf"/>
</dbReference>
<evidence type="ECO:0000256" key="7">
    <source>
        <dbReference type="ARBA" id="ARBA00022741"/>
    </source>
</evidence>
<dbReference type="FunFam" id="3.30.470.20:FF:000031">
    <property type="entry name" value="Phosphoribosylamine--glycine ligase"/>
    <property type="match status" value="1"/>
</dbReference>
<proteinExistence type="inferred from homology"/>
<dbReference type="InterPro" id="IPR011761">
    <property type="entry name" value="ATP-grasp"/>
</dbReference>
<dbReference type="UniPathway" id="UPA00074">
    <property type="reaction ID" value="UER00125"/>
</dbReference>
<keyword evidence="19" id="KW-1185">Reference proteome</keyword>
<keyword evidence="5 15" id="KW-0436">Ligase</keyword>
<dbReference type="AlphaFoldDB" id="A0A3N1XTL2"/>
<comment type="pathway">
    <text evidence="3 15">Purine metabolism; IMP biosynthesis via de novo pathway; N(1)-(5-phospho-D-ribosyl)glycinamide from 5-phospho-alpha-D-ribose 1-diphosphate: step 2/2.</text>
</comment>
<evidence type="ECO:0000256" key="10">
    <source>
        <dbReference type="ARBA" id="ARBA00022842"/>
    </source>
</evidence>
<keyword evidence="11" id="KW-0464">Manganese</keyword>
<dbReference type="InterPro" id="IPR037123">
    <property type="entry name" value="PRibGlycinamide_synth_C_sf"/>
</dbReference>
<evidence type="ECO:0000256" key="3">
    <source>
        <dbReference type="ARBA" id="ARBA00005174"/>
    </source>
</evidence>
<reference evidence="18 19" key="1">
    <citation type="submission" date="2018-11" db="EMBL/GenBank/DDBJ databases">
        <title>Genomic Encyclopedia of Type Strains, Phase IV (KMG-IV): sequencing the most valuable type-strain genomes for metagenomic binning, comparative biology and taxonomic classification.</title>
        <authorList>
            <person name="Goeker M."/>
        </authorList>
    </citation>
    <scope>NUCLEOTIDE SEQUENCE [LARGE SCALE GENOMIC DNA]</scope>
    <source>
        <strain evidence="18 19">DSM 100275</strain>
    </source>
</reference>
<evidence type="ECO:0000256" key="2">
    <source>
        <dbReference type="ARBA" id="ARBA00001946"/>
    </source>
</evidence>
<dbReference type="InterPro" id="IPR000115">
    <property type="entry name" value="PRibGlycinamide_synth"/>
</dbReference>
<dbReference type="GO" id="GO:0046872">
    <property type="term" value="F:metal ion binding"/>
    <property type="evidence" value="ECO:0007669"/>
    <property type="project" value="UniProtKB-KW"/>
</dbReference>
<dbReference type="Pfam" id="PF01071">
    <property type="entry name" value="GARS_A"/>
    <property type="match status" value="1"/>
</dbReference>
<comment type="cofactor">
    <cofactor evidence="2">
        <name>Mg(2+)</name>
        <dbReference type="ChEBI" id="CHEBI:18420"/>
    </cofactor>
</comment>
<keyword evidence="10" id="KW-0460">Magnesium</keyword>
<dbReference type="GO" id="GO:0009113">
    <property type="term" value="P:purine nucleobase biosynthetic process"/>
    <property type="evidence" value="ECO:0007669"/>
    <property type="project" value="InterPro"/>
</dbReference>
<dbReference type="Proteomes" id="UP000276634">
    <property type="component" value="Unassembled WGS sequence"/>
</dbReference>
<evidence type="ECO:0000313" key="19">
    <source>
        <dbReference type="Proteomes" id="UP000276634"/>
    </source>
</evidence>
<dbReference type="FunFam" id="3.40.50.20:FF:000006">
    <property type="entry name" value="Phosphoribosylamine--glycine ligase, chloroplastic"/>
    <property type="match status" value="1"/>
</dbReference>
<comment type="cofactor">
    <cofactor evidence="1">
        <name>Mn(2+)</name>
        <dbReference type="ChEBI" id="CHEBI:29035"/>
    </cofactor>
</comment>
<evidence type="ECO:0000256" key="4">
    <source>
        <dbReference type="ARBA" id="ARBA00013255"/>
    </source>
</evidence>
<comment type="catalytic activity">
    <reaction evidence="15">
        <text>5-phospho-beta-D-ribosylamine + glycine + ATP = N(1)-(5-phospho-beta-D-ribosyl)glycinamide + ADP + phosphate + H(+)</text>
        <dbReference type="Rhea" id="RHEA:17453"/>
        <dbReference type="ChEBI" id="CHEBI:15378"/>
        <dbReference type="ChEBI" id="CHEBI:30616"/>
        <dbReference type="ChEBI" id="CHEBI:43474"/>
        <dbReference type="ChEBI" id="CHEBI:57305"/>
        <dbReference type="ChEBI" id="CHEBI:58681"/>
        <dbReference type="ChEBI" id="CHEBI:143788"/>
        <dbReference type="ChEBI" id="CHEBI:456216"/>
        <dbReference type="EC" id="6.3.4.13"/>
    </reaction>
</comment>
<evidence type="ECO:0000256" key="15">
    <source>
        <dbReference type="HAMAP-Rule" id="MF_00138"/>
    </source>
</evidence>
<dbReference type="PANTHER" id="PTHR43472">
    <property type="entry name" value="PHOSPHORIBOSYLAMINE--GLYCINE LIGASE"/>
    <property type="match status" value="1"/>
</dbReference>
<dbReference type="Gene3D" id="3.30.1490.20">
    <property type="entry name" value="ATP-grasp fold, A domain"/>
    <property type="match status" value="1"/>
</dbReference>
<dbReference type="HAMAP" id="MF_00138">
    <property type="entry name" value="GARS"/>
    <property type="match status" value="1"/>
</dbReference>
<dbReference type="Gene3D" id="3.40.50.20">
    <property type="match status" value="1"/>
</dbReference>
<dbReference type="InterPro" id="IPR013815">
    <property type="entry name" value="ATP_grasp_subdomain_1"/>
</dbReference>
<dbReference type="SUPFAM" id="SSF51246">
    <property type="entry name" value="Rudiment single hybrid motif"/>
    <property type="match status" value="1"/>
</dbReference>
<keyword evidence="8 15" id="KW-0658">Purine biosynthesis</keyword>
<evidence type="ECO:0000256" key="14">
    <source>
        <dbReference type="ARBA" id="ARBA00042864"/>
    </source>
</evidence>
<protein>
    <recommendedName>
        <fullName evidence="4 15">Phosphoribosylamine--glycine ligase</fullName>
        <ecNumber evidence="4 15">6.3.4.13</ecNumber>
    </recommendedName>
    <alternativeName>
        <fullName evidence="15">GARS</fullName>
    </alternativeName>
    <alternativeName>
        <fullName evidence="13 15">Glycinamide ribonucleotide synthetase</fullName>
    </alternativeName>
    <alternativeName>
        <fullName evidence="14 15">Phosphoribosylglycinamide synthetase</fullName>
    </alternativeName>
</protein>
<evidence type="ECO:0000256" key="16">
    <source>
        <dbReference type="PROSITE-ProRule" id="PRU00409"/>
    </source>
</evidence>
<evidence type="ECO:0000256" key="5">
    <source>
        <dbReference type="ARBA" id="ARBA00022598"/>
    </source>
</evidence>
<dbReference type="OrthoDB" id="9807240at2"/>
<dbReference type="InterPro" id="IPR020559">
    <property type="entry name" value="PRibGlycinamide_synth_CS"/>
</dbReference>
<dbReference type="SMART" id="SM01209">
    <property type="entry name" value="GARS_A"/>
    <property type="match status" value="1"/>
</dbReference>
<name>A0A3N1XTL2_9GAMM</name>
<dbReference type="InterPro" id="IPR020562">
    <property type="entry name" value="PRibGlycinamide_synth_N"/>
</dbReference>
<sequence>MAEGRRILVVGGGGREHALAWKAAQSPEVARVYVAPGNAGTAREPKVENVPIGAEDLHGLLHFATEAGIDLTLVGPEAPLVAGIVDRFRQAGLSIFGPTQAAARLEGSKAFTKDFLTRHGIPTADYAVFEALEPALAHLRARGAPIVVKADGLAAGKGVTVARTLEEAEAAVRACFEGAYGAAGRRVVIEECLEGEEASFICLVDGSHVLPLASSQDHKPVGDGDTGPNTGGMGAYSPAPVVTEAVHARILREVIEPTVRGMAAEGEPYTGFLYAGLMIAPDGTPKVLEYNVRFGDPETQPILMRLRSDLVALCEAALAGRLGRIEAEWDPRAALGVVMAAGGYPGPYRKGDPIEGLPETEPEDVKVFHAGTAERGGRVVTSGGRVLCVTALGETVAAAQARAYQWVERIRWPGCHYRRDIGFRALAREGAA</sequence>
<keyword evidence="7 16" id="KW-0547">Nucleotide-binding</keyword>
<keyword evidence="6" id="KW-0479">Metal-binding</keyword>
<evidence type="ECO:0000256" key="6">
    <source>
        <dbReference type="ARBA" id="ARBA00022723"/>
    </source>
</evidence>
<evidence type="ECO:0000256" key="9">
    <source>
        <dbReference type="ARBA" id="ARBA00022840"/>
    </source>
</evidence>
<dbReference type="GO" id="GO:0005524">
    <property type="term" value="F:ATP binding"/>
    <property type="evidence" value="ECO:0007669"/>
    <property type="project" value="UniProtKB-UniRule"/>
</dbReference>
<organism evidence="18 19">
    <name type="scientific">Inmirania thermothiophila</name>
    <dbReference type="NCBI Taxonomy" id="1750597"/>
    <lineage>
        <taxon>Bacteria</taxon>
        <taxon>Pseudomonadati</taxon>
        <taxon>Pseudomonadota</taxon>
        <taxon>Gammaproteobacteria</taxon>
        <taxon>Chromatiales</taxon>
        <taxon>Ectothiorhodospiraceae</taxon>
        <taxon>Inmirania</taxon>
    </lineage>
</organism>
<dbReference type="PANTHER" id="PTHR43472:SF1">
    <property type="entry name" value="PHOSPHORIBOSYLAMINE--GLYCINE LIGASE, CHLOROPLASTIC"/>
    <property type="match status" value="1"/>
</dbReference>
<accession>A0A3N1XTL2</accession>
<dbReference type="GO" id="GO:0004637">
    <property type="term" value="F:phosphoribosylamine-glycine ligase activity"/>
    <property type="evidence" value="ECO:0007669"/>
    <property type="project" value="UniProtKB-UniRule"/>
</dbReference>
<dbReference type="PROSITE" id="PS00184">
    <property type="entry name" value="GARS"/>
    <property type="match status" value="1"/>
</dbReference>
<evidence type="ECO:0000256" key="1">
    <source>
        <dbReference type="ARBA" id="ARBA00001936"/>
    </source>
</evidence>
<evidence type="ECO:0000256" key="11">
    <source>
        <dbReference type="ARBA" id="ARBA00023211"/>
    </source>
</evidence>
<dbReference type="SMART" id="SM01210">
    <property type="entry name" value="GARS_C"/>
    <property type="match status" value="1"/>
</dbReference>
<dbReference type="PROSITE" id="PS50975">
    <property type="entry name" value="ATP_GRASP"/>
    <property type="match status" value="1"/>
</dbReference>
<evidence type="ECO:0000259" key="17">
    <source>
        <dbReference type="PROSITE" id="PS50975"/>
    </source>
</evidence>
<evidence type="ECO:0000256" key="8">
    <source>
        <dbReference type="ARBA" id="ARBA00022755"/>
    </source>
</evidence>
<dbReference type="Gene3D" id="3.90.600.10">
    <property type="entry name" value="Phosphoribosylglycinamide synthetase, C-terminal domain"/>
    <property type="match status" value="1"/>
</dbReference>
<dbReference type="Pfam" id="PF02844">
    <property type="entry name" value="GARS_N"/>
    <property type="match status" value="1"/>
</dbReference>
<dbReference type="RefSeq" id="WP_123401998.1">
    <property type="nucleotide sequence ID" value="NZ_RJVI01000003.1"/>
</dbReference>